<accession>A0A4S4M8T6</accession>
<feature type="region of interest" description="Disordered" evidence="1">
    <location>
        <begin position="25"/>
        <end position="53"/>
    </location>
</feature>
<reference evidence="2 3" key="1">
    <citation type="submission" date="2019-02" db="EMBL/GenBank/DDBJ databases">
        <title>Genome sequencing of the rare red list fungi Bondarzewia mesenterica.</title>
        <authorList>
            <person name="Buettner E."/>
            <person name="Kellner H."/>
        </authorList>
    </citation>
    <scope>NUCLEOTIDE SEQUENCE [LARGE SCALE GENOMIC DNA]</scope>
    <source>
        <strain evidence="2 3">DSM 108281</strain>
    </source>
</reference>
<dbReference type="EMBL" id="SGPL01000049">
    <property type="protein sequence ID" value="THH19310.1"/>
    <property type="molecule type" value="Genomic_DNA"/>
</dbReference>
<comment type="caution">
    <text evidence="2">The sequence shown here is derived from an EMBL/GenBank/DDBJ whole genome shotgun (WGS) entry which is preliminary data.</text>
</comment>
<name>A0A4S4M8T6_9AGAM</name>
<keyword evidence="3" id="KW-1185">Reference proteome</keyword>
<feature type="compositionally biased region" description="Basic and acidic residues" evidence="1">
    <location>
        <begin position="86"/>
        <end position="107"/>
    </location>
</feature>
<dbReference type="Proteomes" id="UP000310158">
    <property type="component" value="Unassembled WGS sequence"/>
</dbReference>
<evidence type="ECO:0000313" key="3">
    <source>
        <dbReference type="Proteomes" id="UP000310158"/>
    </source>
</evidence>
<proteinExistence type="predicted"/>
<evidence type="ECO:0000256" key="1">
    <source>
        <dbReference type="SAM" id="MobiDB-lite"/>
    </source>
</evidence>
<dbReference type="AlphaFoldDB" id="A0A4S4M8T6"/>
<sequence>MCEPAANLKRSKAIVNEFHRKNLLLAKSTYRKPTPPPRPRKPPFDQTPQSVQELCSHTSELPIMWPPKYLPTWHCMTLEDMEEEAEQKRGDDLIRESIQQMRREREQQLTLPP</sequence>
<gene>
    <name evidence="2" type="ORF">EW146_g1821</name>
</gene>
<protein>
    <submittedName>
        <fullName evidence="2">Uncharacterized protein</fullName>
    </submittedName>
</protein>
<feature type="region of interest" description="Disordered" evidence="1">
    <location>
        <begin position="84"/>
        <end position="113"/>
    </location>
</feature>
<organism evidence="2 3">
    <name type="scientific">Bondarzewia mesenterica</name>
    <dbReference type="NCBI Taxonomy" id="1095465"/>
    <lineage>
        <taxon>Eukaryota</taxon>
        <taxon>Fungi</taxon>
        <taxon>Dikarya</taxon>
        <taxon>Basidiomycota</taxon>
        <taxon>Agaricomycotina</taxon>
        <taxon>Agaricomycetes</taxon>
        <taxon>Russulales</taxon>
        <taxon>Bondarzewiaceae</taxon>
        <taxon>Bondarzewia</taxon>
    </lineage>
</organism>
<evidence type="ECO:0000313" key="2">
    <source>
        <dbReference type="EMBL" id="THH19310.1"/>
    </source>
</evidence>